<sequence>MIHVVKHLLKDFEIHLASASPRRKTILNHVGLEFTVTPSTFDETSLDKKKFKHPKEFVMECAKQKALSVEKRLNGNQNKRIVIAADTIVVSNGEILEKPLTKENALLMLTRLNAKTHEVYSGVAMIITGNFVLFHEFFECTEVEFGYIPPPIIAIYAASEEPLDKAGAYGIQDNGSTLVKKINGCFYNVQGFPLYKFCEEVYNCFKVNDKNINMFRFL</sequence>
<dbReference type="InterPro" id="IPR029001">
    <property type="entry name" value="ITPase-like_fam"/>
</dbReference>
<dbReference type="PANTHER" id="PTHR43213">
    <property type="entry name" value="BIFUNCTIONAL DTTP/UTP PYROPHOSPHATASE/METHYLTRANSFERASE PROTEIN-RELATED"/>
    <property type="match status" value="1"/>
</dbReference>
<proteinExistence type="inferred from homology"/>
<comment type="cofactor">
    <cofactor evidence="1">
        <name>a divalent metal cation</name>
        <dbReference type="ChEBI" id="CHEBI:60240"/>
    </cofactor>
</comment>
<dbReference type="PIRSF" id="PIRSF006305">
    <property type="entry name" value="Maf"/>
    <property type="match status" value="1"/>
</dbReference>
<evidence type="ECO:0000256" key="1">
    <source>
        <dbReference type="ARBA" id="ARBA00001968"/>
    </source>
</evidence>
<dbReference type="GeneID" id="100215163"/>
<dbReference type="CDD" id="cd00555">
    <property type="entry name" value="Maf"/>
    <property type="match status" value="1"/>
</dbReference>
<dbReference type="SUPFAM" id="SSF52972">
    <property type="entry name" value="ITPase-like"/>
    <property type="match status" value="1"/>
</dbReference>
<keyword evidence="2" id="KW-0378">Hydrolase</keyword>
<dbReference type="PANTHER" id="PTHR43213:SF5">
    <property type="entry name" value="BIFUNCTIONAL DTTP_UTP PYROPHOSPHATASE_METHYLTRANSFERASE PROTEIN-RELATED"/>
    <property type="match status" value="1"/>
</dbReference>
<organism evidence="3 4">
    <name type="scientific">Hydra vulgaris</name>
    <name type="common">Hydra</name>
    <name type="synonym">Hydra attenuata</name>
    <dbReference type="NCBI Taxonomy" id="6087"/>
    <lineage>
        <taxon>Eukaryota</taxon>
        <taxon>Metazoa</taxon>
        <taxon>Cnidaria</taxon>
        <taxon>Hydrozoa</taxon>
        <taxon>Hydroidolina</taxon>
        <taxon>Anthoathecata</taxon>
        <taxon>Aplanulata</taxon>
        <taxon>Hydridae</taxon>
        <taxon>Hydra</taxon>
    </lineage>
</organism>
<keyword evidence="3" id="KW-1185">Reference proteome</keyword>
<dbReference type="InterPro" id="IPR003697">
    <property type="entry name" value="Maf-like"/>
</dbReference>
<accession>A0ABM4D5B8</accession>
<dbReference type="RefSeq" id="XP_065669481.1">
    <property type="nucleotide sequence ID" value="XM_065813409.1"/>
</dbReference>
<protein>
    <submittedName>
        <fullName evidence="4">dTTP/UTP pyrophosphatase isoform X14</fullName>
    </submittedName>
</protein>
<evidence type="ECO:0000313" key="3">
    <source>
        <dbReference type="Proteomes" id="UP001652625"/>
    </source>
</evidence>
<reference evidence="4" key="1">
    <citation type="submission" date="2025-08" db="UniProtKB">
        <authorList>
            <consortium name="RefSeq"/>
        </authorList>
    </citation>
    <scope>IDENTIFICATION</scope>
</reference>
<dbReference type="NCBIfam" id="TIGR00172">
    <property type="entry name" value="maf"/>
    <property type="match status" value="1"/>
</dbReference>
<dbReference type="Pfam" id="PF02545">
    <property type="entry name" value="Maf"/>
    <property type="match status" value="1"/>
</dbReference>
<dbReference type="Gene3D" id="3.90.950.10">
    <property type="match status" value="1"/>
</dbReference>
<gene>
    <name evidence="4" type="primary">LOC100215163</name>
</gene>
<dbReference type="HAMAP" id="MF_00528">
    <property type="entry name" value="Maf"/>
    <property type="match status" value="1"/>
</dbReference>
<dbReference type="Proteomes" id="UP001652625">
    <property type="component" value="Chromosome 12"/>
</dbReference>
<name>A0ABM4D5B8_HYDVU</name>
<evidence type="ECO:0000313" key="4">
    <source>
        <dbReference type="RefSeq" id="XP_065669481.1"/>
    </source>
</evidence>
<evidence type="ECO:0000256" key="2">
    <source>
        <dbReference type="ARBA" id="ARBA00022801"/>
    </source>
</evidence>